<dbReference type="SUPFAM" id="SSF57903">
    <property type="entry name" value="FYVE/PHD zinc finger"/>
    <property type="match status" value="3"/>
</dbReference>
<evidence type="ECO:0000256" key="8">
    <source>
        <dbReference type="ARBA" id="ARBA00022723"/>
    </source>
</evidence>
<dbReference type="CDD" id="cd05838">
    <property type="entry name" value="PWWP_NSD_rpt2"/>
    <property type="match status" value="1"/>
</dbReference>
<evidence type="ECO:0000313" key="19">
    <source>
        <dbReference type="EMBL" id="KAF8561900.1"/>
    </source>
</evidence>
<dbReference type="Gene3D" id="3.30.40.10">
    <property type="entry name" value="Zinc/RING finger domain, C3HC4 (zinc finger)"/>
    <property type="match status" value="4"/>
</dbReference>
<accession>A0A8T0D1Z3</accession>
<dbReference type="InterPro" id="IPR000313">
    <property type="entry name" value="PWWP_dom"/>
</dbReference>
<dbReference type="SMART" id="SM00317">
    <property type="entry name" value="SET"/>
    <property type="match status" value="1"/>
</dbReference>
<dbReference type="PROSITE" id="PS50812">
    <property type="entry name" value="PWWP"/>
    <property type="match status" value="2"/>
</dbReference>
<keyword evidence="20" id="KW-1185">Reference proteome</keyword>
<evidence type="ECO:0000256" key="1">
    <source>
        <dbReference type="ARBA" id="ARBA00004123"/>
    </source>
</evidence>
<evidence type="ECO:0000256" key="14">
    <source>
        <dbReference type="SAM" id="MobiDB-lite"/>
    </source>
</evidence>
<evidence type="ECO:0000256" key="10">
    <source>
        <dbReference type="ARBA" id="ARBA00022833"/>
    </source>
</evidence>
<keyword evidence="12" id="KW-0539">Nucleus</keyword>
<dbReference type="OrthoDB" id="422362at2759"/>
<dbReference type="SUPFAM" id="SSF82199">
    <property type="entry name" value="SET domain"/>
    <property type="match status" value="1"/>
</dbReference>
<feature type="region of interest" description="Disordered" evidence="14">
    <location>
        <begin position="1186"/>
        <end position="1292"/>
    </location>
</feature>
<evidence type="ECO:0000259" key="15">
    <source>
        <dbReference type="PROSITE" id="PS50016"/>
    </source>
</evidence>
<evidence type="ECO:0000259" key="16">
    <source>
        <dbReference type="PROSITE" id="PS50280"/>
    </source>
</evidence>
<dbReference type="CDD" id="cd15566">
    <property type="entry name" value="PHD3_NSD"/>
    <property type="match status" value="1"/>
</dbReference>
<evidence type="ECO:0000256" key="7">
    <source>
        <dbReference type="ARBA" id="ARBA00022691"/>
    </source>
</evidence>
<evidence type="ECO:0000259" key="18">
    <source>
        <dbReference type="PROSITE" id="PS51215"/>
    </source>
</evidence>
<dbReference type="Pfam" id="PF23011">
    <property type="entry name" value="PHD-1st_NSD"/>
    <property type="match status" value="1"/>
</dbReference>
<dbReference type="SUPFAM" id="SSF63748">
    <property type="entry name" value="Tudor/PWWP/MBT"/>
    <property type="match status" value="2"/>
</dbReference>
<feature type="domain" description="AWS" evidence="18">
    <location>
        <begin position="720"/>
        <end position="771"/>
    </location>
</feature>
<dbReference type="InterPro" id="IPR011011">
    <property type="entry name" value="Znf_FYVE_PHD"/>
</dbReference>
<dbReference type="PROSITE" id="PS50280">
    <property type="entry name" value="SET"/>
    <property type="match status" value="1"/>
</dbReference>
<keyword evidence="8" id="KW-0479">Metal-binding</keyword>
<feature type="domain" description="SET" evidence="16">
    <location>
        <begin position="777"/>
        <end position="910"/>
    </location>
</feature>
<reference evidence="19 20" key="1">
    <citation type="submission" date="2019-07" db="EMBL/GenBank/DDBJ databases">
        <title>Annotation for the trematode Paragonimus westermani.</title>
        <authorList>
            <person name="Choi Y.-J."/>
        </authorList>
    </citation>
    <scope>NUCLEOTIDE SEQUENCE [LARGE SCALE GENOMIC DNA]</scope>
    <source>
        <strain evidence="19">180907_Pwestermani</strain>
    </source>
</reference>
<keyword evidence="3" id="KW-0158">Chromosome</keyword>
<keyword evidence="11" id="KW-0156">Chromatin regulator</keyword>
<dbReference type="GO" id="GO:0005694">
    <property type="term" value="C:chromosome"/>
    <property type="evidence" value="ECO:0007669"/>
    <property type="project" value="UniProtKB-SubCell"/>
</dbReference>
<dbReference type="InterPro" id="IPR050777">
    <property type="entry name" value="SET2_Histone-Lys_MeTrsfase"/>
</dbReference>
<evidence type="ECO:0000259" key="17">
    <source>
        <dbReference type="PROSITE" id="PS50812"/>
    </source>
</evidence>
<dbReference type="InterPro" id="IPR059153">
    <property type="entry name" value="NSD_PHD-1st"/>
</dbReference>
<protein>
    <recommendedName>
        <fullName evidence="21">Histone-lysine N-methyltransferase NSD2</fullName>
    </recommendedName>
</protein>
<feature type="compositionally biased region" description="Polar residues" evidence="14">
    <location>
        <begin position="971"/>
        <end position="986"/>
    </location>
</feature>
<feature type="compositionally biased region" description="Polar residues" evidence="14">
    <location>
        <begin position="1249"/>
        <end position="1260"/>
    </location>
</feature>
<dbReference type="CDD" id="cd20144">
    <property type="entry name" value="PWWP_NSD_rpt1"/>
    <property type="match status" value="1"/>
</dbReference>
<feature type="domain" description="PWWP" evidence="17">
    <location>
        <begin position="10"/>
        <end position="72"/>
    </location>
</feature>
<evidence type="ECO:0000256" key="3">
    <source>
        <dbReference type="ARBA" id="ARBA00022454"/>
    </source>
</evidence>
<dbReference type="InterPro" id="IPR055198">
    <property type="entry name" value="NSD_PHD"/>
</dbReference>
<dbReference type="CDD" id="cd15568">
    <property type="entry name" value="PHD5_NSD"/>
    <property type="match status" value="1"/>
</dbReference>
<dbReference type="CDD" id="cd15489">
    <property type="entry name" value="PHD_SF"/>
    <property type="match status" value="1"/>
</dbReference>
<dbReference type="GO" id="GO:0042054">
    <property type="term" value="F:histone methyltransferase activity"/>
    <property type="evidence" value="ECO:0007669"/>
    <property type="project" value="InterPro"/>
</dbReference>
<feature type="domain" description="PWWP" evidence="17">
    <location>
        <begin position="549"/>
        <end position="611"/>
    </location>
</feature>
<evidence type="ECO:0008006" key="21">
    <source>
        <dbReference type="Google" id="ProtNLM"/>
    </source>
</evidence>
<proteinExistence type="predicted"/>
<comment type="caution">
    <text evidence="19">The sequence shown here is derived from an EMBL/GenBank/DDBJ whole genome shotgun (WGS) entry which is preliminary data.</text>
</comment>
<evidence type="ECO:0000256" key="9">
    <source>
        <dbReference type="ARBA" id="ARBA00022771"/>
    </source>
</evidence>
<evidence type="ECO:0000256" key="5">
    <source>
        <dbReference type="ARBA" id="ARBA00022603"/>
    </source>
</evidence>
<keyword evidence="7" id="KW-0949">S-adenosyl-L-methionine</keyword>
<evidence type="ECO:0000256" key="4">
    <source>
        <dbReference type="ARBA" id="ARBA00022553"/>
    </source>
</evidence>
<dbReference type="Gene3D" id="2.170.270.10">
    <property type="entry name" value="SET domain"/>
    <property type="match status" value="1"/>
</dbReference>
<keyword evidence="6" id="KW-0808">Transferase</keyword>
<dbReference type="InterPro" id="IPR019786">
    <property type="entry name" value="Zinc_finger_PHD-type_CS"/>
</dbReference>
<dbReference type="PROSITE" id="PS51215">
    <property type="entry name" value="AWS"/>
    <property type="match status" value="1"/>
</dbReference>
<feature type="region of interest" description="Disordered" evidence="14">
    <location>
        <begin position="950"/>
        <end position="986"/>
    </location>
</feature>
<name>A0A8T0D1Z3_9TREM</name>
<dbReference type="InterPro" id="IPR046341">
    <property type="entry name" value="SET_dom_sf"/>
</dbReference>
<evidence type="ECO:0000313" key="20">
    <source>
        <dbReference type="Proteomes" id="UP000699462"/>
    </source>
</evidence>
<dbReference type="PANTHER" id="PTHR22884">
    <property type="entry name" value="SET DOMAIN PROTEINS"/>
    <property type="match status" value="1"/>
</dbReference>
<evidence type="ECO:0000256" key="6">
    <source>
        <dbReference type="ARBA" id="ARBA00022679"/>
    </source>
</evidence>
<feature type="region of interest" description="Disordered" evidence="14">
    <location>
        <begin position="228"/>
        <end position="279"/>
    </location>
</feature>
<dbReference type="Proteomes" id="UP000699462">
    <property type="component" value="Unassembled WGS sequence"/>
</dbReference>
<keyword evidence="10" id="KW-0862">Zinc</keyword>
<dbReference type="Pfam" id="PF00855">
    <property type="entry name" value="PWWP"/>
    <property type="match status" value="2"/>
</dbReference>
<feature type="domain" description="PHD-type" evidence="15">
    <location>
        <begin position="1055"/>
        <end position="1102"/>
    </location>
</feature>
<feature type="compositionally biased region" description="Basic and acidic residues" evidence="14">
    <location>
        <begin position="1214"/>
        <end position="1231"/>
    </location>
</feature>
<dbReference type="GO" id="GO:0005634">
    <property type="term" value="C:nucleus"/>
    <property type="evidence" value="ECO:0007669"/>
    <property type="project" value="UniProtKB-SubCell"/>
</dbReference>
<evidence type="ECO:0000256" key="13">
    <source>
        <dbReference type="PROSITE-ProRule" id="PRU00146"/>
    </source>
</evidence>
<dbReference type="Gene3D" id="2.30.30.140">
    <property type="match status" value="2"/>
</dbReference>
<evidence type="ECO:0000256" key="2">
    <source>
        <dbReference type="ARBA" id="ARBA00004286"/>
    </source>
</evidence>
<dbReference type="GO" id="GO:0008270">
    <property type="term" value="F:zinc ion binding"/>
    <property type="evidence" value="ECO:0007669"/>
    <property type="project" value="UniProtKB-KW"/>
</dbReference>
<dbReference type="InterPro" id="IPR001214">
    <property type="entry name" value="SET_dom"/>
</dbReference>
<dbReference type="Pfam" id="PF22908">
    <property type="entry name" value="PHD_NSD"/>
    <property type="match status" value="1"/>
</dbReference>
<evidence type="ECO:0000256" key="11">
    <source>
        <dbReference type="ARBA" id="ARBA00022853"/>
    </source>
</evidence>
<comment type="subcellular location">
    <subcellularLocation>
        <location evidence="2">Chromosome</location>
    </subcellularLocation>
    <subcellularLocation>
        <location evidence="1">Nucleus</location>
    </subcellularLocation>
</comment>
<dbReference type="InterPro" id="IPR001965">
    <property type="entry name" value="Znf_PHD"/>
</dbReference>
<feature type="compositionally biased region" description="Basic and acidic residues" evidence="14">
    <location>
        <begin position="269"/>
        <end position="279"/>
    </location>
</feature>
<dbReference type="PROSITE" id="PS50016">
    <property type="entry name" value="ZF_PHD_2"/>
    <property type="match status" value="2"/>
</dbReference>
<dbReference type="Pfam" id="PF00856">
    <property type="entry name" value="SET"/>
    <property type="match status" value="1"/>
</dbReference>
<keyword evidence="4" id="KW-0597">Phosphoprotein</keyword>
<dbReference type="SMART" id="SM00293">
    <property type="entry name" value="PWWP"/>
    <property type="match status" value="2"/>
</dbReference>
<dbReference type="InterPro" id="IPR019787">
    <property type="entry name" value="Znf_PHD-finger"/>
</dbReference>
<dbReference type="InterPro" id="IPR013083">
    <property type="entry name" value="Znf_RING/FYVE/PHD"/>
</dbReference>
<keyword evidence="9 13" id="KW-0863">Zinc-finger</keyword>
<feature type="domain" description="PHD-type" evidence="15">
    <location>
        <begin position="300"/>
        <end position="356"/>
    </location>
</feature>
<dbReference type="EMBL" id="JTDF01021390">
    <property type="protein sequence ID" value="KAF8561900.1"/>
    <property type="molecule type" value="Genomic_DNA"/>
</dbReference>
<dbReference type="SMART" id="SM00249">
    <property type="entry name" value="PHD"/>
    <property type="match status" value="4"/>
</dbReference>
<dbReference type="CDD" id="cd15565">
    <property type="entry name" value="PHD2_NSD"/>
    <property type="match status" value="1"/>
</dbReference>
<evidence type="ECO:0000256" key="12">
    <source>
        <dbReference type="ARBA" id="ARBA00023242"/>
    </source>
</evidence>
<feature type="compositionally biased region" description="Polar residues" evidence="14">
    <location>
        <begin position="1197"/>
        <end position="1213"/>
    </location>
</feature>
<dbReference type="PROSITE" id="PS01359">
    <property type="entry name" value="ZF_PHD_1"/>
    <property type="match status" value="1"/>
</dbReference>
<gene>
    <name evidence="19" type="ORF">P879_06532</name>
</gene>
<organism evidence="19 20">
    <name type="scientific">Paragonimus westermani</name>
    <dbReference type="NCBI Taxonomy" id="34504"/>
    <lineage>
        <taxon>Eukaryota</taxon>
        <taxon>Metazoa</taxon>
        <taxon>Spiralia</taxon>
        <taxon>Lophotrochozoa</taxon>
        <taxon>Platyhelminthes</taxon>
        <taxon>Trematoda</taxon>
        <taxon>Digenea</taxon>
        <taxon>Plagiorchiida</taxon>
        <taxon>Troglotremata</taxon>
        <taxon>Troglotrematidae</taxon>
        <taxon>Paragonimus</taxon>
    </lineage>
</organism>
<dbReference type="InterPro" id="IPR006560">
    <property type="entry name" value="AWS_dom"/>
</dbReference>
<sequence length="1292" mass="144701">MGQVEKSYEIGDLFWAKVGSHPWWPCMIYHTPDGESHVRRTHRSEYYHVQFLGPLVERAWVHPNNLIRFRGKKKFDEYVQEKLKTTKDKSEKMKFEAKSTTCTRESWTQSWREAESAMNMPTDRRIEKFGRISVNTKLRRISKAEEGDDFAVKLRLISDEMLKLMSNVPLTVEEEAESLTTFLRDELQMRIEKNPDIDKKMLEDELRTQWPAFDIPTKRSYLQNKLGIFQNPQSDKPRRKSQLNIDQIPDKKPNDEAQPSAGKSHKKKNLEASDKSKVDSRELDVEIHRLIVSPAQYRLQPVCPACEVYSTAPGQMLKCRGSCNRLMHPSCMRYKTPPPADNNRADKFKCPECLTGEHLCTICGKPADVSGKSPLGTLFECQVRDCGRQFHRDCVTSWPGTVASEAKTSRSTSFQLTRCPAHCCQTCFLELDGSKPQLLHKDTPLLQCVRCPASFHTGDLCTPAGSVEVSLSHIVCPRHYEDSLDSQPALKTQHPNWCFKCFNTVADKASAVVLCRSCPAVYHKECLESPPSDDTFLCQSCQRGVFPRYAQIVWAKVMHFRWWPCEIIHARNAPINILNMSHPEGTFPVHFLGSDEYQWVSRGSVLPYELGLKTSAVKDNHGTKSVDKAFTRALKRAPNAHQLYVNHVLRRGLPLTSMHADALPEEQLLPPASMEVDIVIHPRLEEEHRAVAMAGVTHLENNIIPDDFLPTIERAIEHRIANSLCTCVNVPEGRCTKRTDCVHIRNRVDCAADTCSFASKDCGNRQFARLERVREEDRVVVFRTINRGFGLKANTAFKTGELVTEYVGEVISLDEANKRIIEALGPSALAAISSARKGFQPLSETYLARLDPELDFVIDAYSKGNLSRFVNHSCEPNLVATGWLTGKRPHIALFASRQIAANDELTVNYGAAQFLSTGLMGASCLCLCGTDSCISTLNLANSFHSVTTNETDTTVTNIRVSDRRKSKQKPEPSTTDAESQGTKVATNVKSEQPFSVVSLLAAATTHASIRRDRALIQPSVAAARMAASKQKQNPTQSEVVLDHSAPHGLRATPHEDFCYRCGDGGELLLCDKVACSKSFHLHCLGLSSPPAGIWYCPWHYCDQCGHPSTHLCWRCPNSYCEQHAHESKILVDELDLERWEVVKTGLNTLTSSAIVSSFRWICTDHTGMNIQGPGHRPQLLNSAKSKSLGKSKLLKSPSTQGSNSEETENVQPTQHEKNTVTKTESQRRLEPLKVTLKRKLKAEMAAKRTSPTPAGTTVKSSHLDGTRKRSACASPAVDKKRPRLQKDSGATI</sequence>
<keyword evidence="5" id="KW-0489">Methyltransferase</keyword>
<dbReference type="GO" id="GO:0032259">
    <property type="term" value="P:methylation"/>
    <property type="evidence" value="ECO:0007669"/>
    <property type="project" value="UniProtKB-KW"/>
</dbReference>